<dbReference type="Proteomes" id="UP001056907">
    <property type="component" value="Chromosome"/>
</dbReference>
<evidence type="ECO:0000313" key="2">
    <source>
        <dbReference type="EMBL" id="USW00726.1"/>
    </source>
</evidence>
<reference evidence="2" key="1">
    <citation type="journal article" date="2022" name="Front. Plant Sci.">
        <title>Agronomic efficiency and genome mining analysis of the wheat-biostimulant rhizospheric bacterium Pseudomonas pergaminensis sp. nov. strain 1008T.</title>
        <authorList>
            <person name="Diaz M."/>
            <person name="Bach T."/>
            <person name="Gonzalez Anta G."/>
            <person name="Agaras B."/>
            <person name="Wibberg D."/>
            <person name="Noguera F."/>
            <person name="Canciani W."/>
            <person name="Valverde C."/>
        </authorList>
    </citation>
    <scope>NUCLEOTIDE SEQUENCE</scope>
    <source>
        <strain evidence="2">1008</strain>
    </source>
</reference>
<name>A0ABD7TGH4_9PSED</name>
<dbReference type="KEGG" id="ppeg:KUA23_27620"/>
<evidence type="ECO:0000313" key="3">
    <source>
        <dbReference type="Proteomes" id="UP001056907"/>
    </source>
</evidence>
<sequence>MIGLIPNIFAAATALNLLDFRRPHQASSGQAIDIGQCPAVSDIHSKPYTDPDLPPPYGEGYEYSAHTRGRTWKGQTAGTDDDYLAPRYALKAETITQTEGRLRCDYGGKTVVEEGVTATPYLRLNSQ</sequence>
<dbReference type="EMBL" id="CP078013">
    <property type="protein sequence ID" value="USW00726.1"/>
    <property type="molecule type" value="Genomic_DNA"/>
</dbReference>
<dbReference type="AlphaFoldDB" id="A0ABD7TGH4"/>
<protein>
    <submittedName>
        <fullName evidence="2">Uncharacterized protein</fullName>
    </submittedName>
</protein>
<organism evidence="2 3">
    <name type="scientific">Pseudomonas pergaminensis</name>
    <dbReference type="NCBI Taxonomy" id="2853159"/>
    <lineage>
        <taxon>Bacteria</taxon>
        <taxon>Pseudomonadati</taxon>
        <taxon>Pseudomonadota</taxon>
        <taxon>Gammaproteobacteria</taxon>
        <taxon>Pseudomonadales</taxon>
        <taxon>Pseudomonadaceae</taxon>
        <taxon>Pseudomonas</taxon>
    </lineage>
</organism>
<accession>A0ABD7TGH4</accession>
<proteinExistence type="predicted"/>
<dbReference type="RefSeq" id="WP_078050475.1">
    <property type="nucleotide sequence ID" value="NZ_CP078013.2"/>
</dbReference>
<feature type="region of interest" description="Disordered" evidence="1">
    <location>
        <begin position="43"/>
        <end position="62"/>
    </location>
</feature>
<gene>
    <name evidence="2" type="ORF">KUA23_27620</name>
</gene>
<reference evidence="2" key="2">
    <citation type="submission" date="2024-04" db="EMBL/GenBank/DDBJ databases">
        <authorList>
            <person name="Diaz M."/>
            <person name="Bach T."/>
            <person name="Gonzalez Anta G."/>
            <person name="Agaras B."/>
            <person name="Wibberg D."/>
            <person name="Noguera F."/>
            <person name="Canciani W."/>
            <person name="Ybarra T."/>
            <person name="Nunez M.L."/>
            <person name="Valverde C."/>
        </authorList>
    </citation>
    <scope>NUCLEOTIDE SEQUENCE</scope>
    <source>
        <strain evidence="2">1008</strain>
    </source>
</reference>
<evidence type="ECO:0000256" key="1">
    <source>
        <dbReference type="SAM" id="MobiDB-lite"/>
    </source>
</evidence>